<keyword evidence="10 14" id="KW-0408">Iron</keyword>
<keyword evidence="13 14" id="KW-0326">Glycosidase</keyword>
<dbReference type="FunFam" id="1.10.340.30:FF:000002">
    <property type="entry name" value="Adenine DNA glycosylase"/>
    <property type="match status" value="1"/>
</dbReference>
<dbReference type="GO" id="GO:0051539">
    <property type="term" value="F:4 iron, 4 sulfur cluster binding"/>
    <property type="evidence" value="ECO:0007669"/>
    <property type="project" value="UniProtKB-UniRule"/>
</dbReference>
<proteinExistence type="inferred from homology"/>
<dbReference type="Pfam" id="PF00730">
    <property type="entry name" value="HhH-GPD"/>
    <property type="match status" value="1"/>
</dbReference>
<dbReference type="AlphaFoldDB" id="C2K1C2"/>
<keyword evidence="7" id="KW-0479">Metal-binding</keyword>
<evidence type="ECO:0000256" key="6">
    <source>
        <dbReference type="ARBA" id="ARBA00022485"/>
    </source>
</evidence>
<evidence type="ECO:0000256" key="14">
    <source>
        <dbReference type="RuleBase" id="RU365096"/>
    </source>
</evidence>
<dbReference type="CDD" id="cd03431">
    <property type="entry name" value="NUDIX_DNA_Glycosylase_C-MutY"/>
    <property type="match status" value="1"/>
</dbReference>
<dbReference type="Pfam" id="PF00633">
    <property type="entry name" value="HHH"/>
    <property type="match status" value="1"/>
</dbReference>
<evidence type="ECO:0000256" key="2">
    <source>
        <dbReference type="ARBA" id="ARBA00002933"/>
    </source>
</evidence>
<evidence type="ECO:0000256" key="3">
    <source>
        <dbReference type="ARBA" id="ARBA00008343"/>
    </source>
</evidence>
<comment type="function">
    <text evidence="2">Adenine glycosylase active on G-A mispairs. MutY also corrects error-prone DNA synthesis past GO lesions which are due to the oxidatively damaged form of guanine: 7,8-dihydro-8-oxoguanine (8-oxo-dGTP).</text>
</comment>
<dbReference type="InterPro" id="IPR015797">
    <property type="entry name" value="NUDIX_hydrolase-like_dom_sf"/>
</dbReference>
<dbReference type="GO" id="GO:0035485">
    <property type="term" value="F:adenine/guanine mispair binding"/>
    <property type="evidence" value="ECO:0007669"/>
    <property type="project" value="TreeGrafter"/>
</dbReference>
<keyword evidence="17" id="KW-1185">Reference proteome</keyword>
<evidence type="ECO:0000256" key="11">
    <source>
        <dbReference type="ARBA" id="ARBA00023014"/>
    </source>
</evidence>
<keyword evidence="9 16" id="KW-0378">Hydrolase</keyword>
<protein>
    <recommendedName>
        <fullName evidence="5 14">Adenine DNA glycosylase</fullName>
        <ecNumber evidence="4 14">3.2.2.31</ecNumber>
    </recommendedName>
</protein>
<keyword evidence="11" id="KW-0411">Iron-sulfur</keyword>
<dbReference type="GO" id="GO:0000701">
    <property type="term" value="F:purine-specific mismatch base pair DNA N-glycosylase activity"/>
    <property type="evidence" value="ECO:0007669"/>
    <property type="project" value="UniProtKB-EC"/>
</dbReference>
<keyword evidence="8 14" id="KW-0227">DNA damage</keyword>
<dbReference type="GO" id="GO:0006298">
    <property type="term" value="P:mismatch repair"/>
    <property type="evidence" value="ECO:0007669"/>
    <property type="project" value="TreeGrafter"/>
</dbReference>
<comment type="cofactor">
    <cofactor evidence="14">
        <name>[4Fe-4S] cluster</name>
        <dbReference type="ChEBI" id="CHEBI:49883"/>
    </cofactor>
    <text evidence="14">Binds 1 [4Fe-4S] cluster.</text>
</comment>
<evidence type="ECO:0000256" key="9">
    <source>
        <dbReference type="ARBA" id="ARBA00022801"/>
    </source>
</evidence>
<accession>C2K1C2</accession>
<dbReference type="NCBIfam" id="TIGR01084">
    <property type="entry name" value="mutY"/>
    <property type="match status" value="1"/>
</dbReference>
<dbReference type="InterPro" id="IPR023170">
    <property type="entry name" value="HhH_base_excis_C"/>
</dbReference>
<dbReference type="PANTHER" id="PTHR42944">
    <property type="entry name" value="ADENINE DNA GLYCOSYLASE"/>
    <property type="match status" value="1"/>
</dbReference>
<dbReference type="GO" id="GO:0034039">
    <property type="term" value="F:8-oxo-7,8-dihydroguanine DNA N-glycosylase activity"/>
    <property type="evidence" value="ECO:0007669"/>
    <property type="project" value="TreeGrafter"/>
</dbReference>
<dbReference type="Gene3D" id="1.10.340.30">
    <property type="entry name" value="Hypothetical protein, domain 2"/>
    <property type="match status" value="1"/>
</dbReference>
<evidence type="ECO:0000256" key="5">
    <source>
        <dbReference type="ARBA" id="ARBA00022023"/>
    </source>
</evidence>
<dbReference type="CDD" id="cd00056">
    <property type="entry name" value="ENDO3c"/>
    <property type="match status" value="1"/>
</dbReference>
<evidence type="ECO:0000256" key="4">
    <source>
        <dbReference type="ARBA" id="ARBA00012045"/>
    </source>
</evidence>
<dbReference type="EC" id="3.2.2.31" evidence="4 14"/>
<dbReference type="Proteomes" id="UP000004525">
    <property type="component" value="Unassembled WGS sequence"/>
</dbReference>
<dbReference type="InterPro" id="IPR005760">
    <property type="entry name" value="A/G_AdeGlyc_MutY"/>
</dbReference>
<dbReference type="Pfam" id="PF14815">
    <property type="entry name" value="NUDIX_4"/>
    <property type="match status" value="1"/>
</dbReference>
<name>C2K1C2_LACRM</name>
<dbReference type="EMBL" id="ACIZ01000117">
    <property type="protein sequence ID" value="EEN78895.1"/>
    <property type="molecule type" value="Genomic_DNA"/>
</dbReference>
<evidence type="ECO:0000256" key="13">
    <source>
        <dbReference type="ARBA" id="ARBA00023295"/>
    </source>
</evidence>
<gene>
    <name evidence="16" type="primary">mutY</name>
    <name evidence="16" type="ORF">HMPREF0539_2957</name>
</gene>
<dbReference type="SUPFAM" id="SSF55811">
    <property type="entry name" value="Nudix"/>
    <property type="match status" value="1"/>
</dbReference>
<dbReference type="Gene3D" id="3.90.79.10">
    <property type="entry name" value="Nucleoside Triphosphate Pyrophosphohydrolase"/>
    <property type="match status" value="1"/>
</dbReference>
<evidence type="ECO:0000256" key="7">
    <source>
        <dbReference type="ARBA" id="ARBA00022723"/>
    </source>
</evidence>
<sequence length="411" mass="46601">MMRTIVGLIFLLFLHRVRLAFNRFDLLFQIMKLHGKLFSMMTNNKLMDWPPEKIAAFQHALLDWYDHHARALPWRQDHDPYHVMVSELMLQQTQVQTVIPYYKRFMAQFPTVEALAAAPEATVLKAWEGLGYYSRARRLQQAAKQIVNDYDGKWPKTAAELQTLAGIGPYTAGAIASISFGEVVPAIDGNAFRVFARLFKVDADIARPQTRKVFDDLIRPLMPKKRPGDFNQAVMDLGSSYMSASHPDPAHSPVRAFDASFRDGVVQDYPVKTKKPRPVIHRYFALVIRSKAGYLLEQRPGKGMLADLWMFPLIDIADLEATMESEQLDEISARFADLSGMTLTFADLGRPQVQHTFTHQRWQLTLIGADAAAAELKFMPARWVPVEDFGKMALPTVQKKLNRALGLTEPG</sequence>
<evidence type="ECO:0000256" key="1">
    <source>
        <dbReference type="ARBA" id="ARBA00000843"/>
    </source>
</evidence>
<dbReference type="InterPro" id="IPR003265">
    <property type="entry name" value="HhH-GPD_domain"/>
</dbReference>
<dbReference type="SMART" id="SM00478">
    <property type="entry name" value="ENDO3c"/>
    <property type="match status" value="1"/>
</dbReference>
<comment type="catalytic activity">
    <reaction evidence="1 14">
        <text>Hydrolyzes free adenine bases from 7,8-dihydro-8-oxoguanine:adenine mismatched double-stranded DNA, leaving an apurinic site.</text>
        <dbReference type="EC" id="3.2.2.31"/>
    </reaction>
</comment>
<dbReference type="InterPro" id="IPR011257">
    <property type="entry name" value="DNA_glycosylase"/>
</dbReference>
<dbReference type="InterPro" id="IPR029119">
    <property type="entry name" value="MutY_C"/>
</dbReference>
<dbReference type="InterPro" id="IPR044298">
    <property type="entry name" value="MIG/MutY"/>
</dbReference>
<dbReference type="GO" id="GO:0032357">
    <property type="term" value="F:oxidized purine DNA binding"/>
    <property type="evidence" value="ECO:0007669"/>
    <property type="project" value="TreeGrafter"/>
</dbReference>
<keyword evidence="6" id="KW-0004">4Fe-4S</keyword>
<dbReference type="PANTHER" id="PTHR42944:SF1">
    <property type="entry name" value="ADENINE DNA GLYCOSYLASE"/>
    <property type="match status" value="1"/>
</dbReference>
<comment type="similarity">
    <text evidence="3 14">Belongs to the Nth/MutY family.</text>
</comment>
<evidence type="ECO:0000256" key="10">
    <source>
        <dbReference type="ARBA" id="ARBA00023004"/>
    </source>
</evidence>
<evidence type="ECO:0000313" key="16">
    <source>
        <dbReference type="EMBL" id="EEN78895.1"/>
    </source>
</evidence>
<evidence type="ECO:0000259" key="15">
    <source>
        <dbReference type="SMART" id="SM00478"/>
    </source>
</evidence>
<keyword evidence="12" id="KW-0234">DNA repair</keyword>
<feature type="domain" description="HhH-GPD" evidence="15">
    <location>
        <begin position="89"/>
        <end position="240"/>
    </location>
</feature>
<organism evidence="16 17">
    <name type="scientific">Lacticaseibacillus rhamnosus (strain LMS2-1)</name>
    <dbReference type="NCBI Taxonomy" id="525361"/>
    <lineage>
        <taxon>Bacteria</taxon>
        <taxon>Bacillati</taxon>
        <taxon>Bacillota</taxon>
        <taxon>Bacilli</taxon>
        <taxon>Lactobacillales</taxon>
        <taxon>Lactobacillaceae</taxon>
        <taxon>Lacticaseibacillus</taxon>
    </lineage>
</organism>
<dbReference type="GO" id="GO:0046872">
    <property type="term" value="F:metal ion binding"/>
    <property type="evidence" value="ECO:0007669"/>
    <property type="project" value="UniProtKB-UniRule"/>
</dbReference>
<dbReference type="InterPro" id="IPR000445">
    <property type="entry name" value="HhH_motif"/>
</dbReference>
<dbReference type="HOGENOM" id="CLU_012862_0_2_9"/>
<reference evidence="16" key="1">
    <citation type="submission" date="2009-01" db="EMBL/GenBank/DDBJ databases">
        <authorList>
            <person name="Qin X."/>
            <person name="Bachman B."/>
            <person name="Battles P."/>
            <person name="Bell A."/>
            <person name="Bess C."/>
            <person name="Bickham C."/>
            <person name="Chaboub L."/>
            <person name="Chen D."/>
            <person name="Coyle M."/>
            <person name="Deiros D.R."/>
            <person name="Dinh H."/>
            <person name="Forbes L."/>
            <person name="Fowler G."/>
            <person name="Francisco L."/>
            <person name="Fu Q."/>
            <person name="Gubbala S."/>
            <person name="Hale W."/>
            <person name="Han Y."/>
            <person name="Hemphill L."/>
            <person name="Highlander S.K."/>
            <person name="Hirani K."/>
            <person name="Hogues M."/>
            <person name="Jackson L."/>
            <person name="Jakkamsetti A."/>
            <person name="Javaid M."/>
            <person name="Jiang H."/>
            <person name="Korchina V."/>
            <person name="Kovar C."/>
            <person name="Lara F."/>
            <person name="Lee S."/>
            <person name="Mata R."/>
            <person name="Mathew T."/>
            <person name="Moen C."/>
            <person name="Morales K."/>
            <person name="Munidasa M."/>
            <person name="Nazareth L."/>
            <person name="Ngo R."/>
            <person name="Nguyen L."/>
            <person name="Okwuonu G."/>
            <person name="Ongeri F."/>
            <person name="Patil S."/>
            <person name="Petrosino J."/>
            <person name="Pham C."/>
            <person name="Pham P."/>
            <person name="Pu L.-L."/>
            <person name="Puazo M."/>
            <person name="Raj R."/>
            <person name="Reid J."/>
            <person name="Rouhana J."/>
            <person name="Saada N."/>
            <person name="Shang Y."/>
            <person name="Simmons D."/>
            <person name="Thornton R."/>
            <person name="Warren J."/>
            <person name="Weissenberger G."/>
            <person name="Zhang J."/>
            <person name="Zhang L."/>
            <person name="Zhou C."/>
            <person name="Zhu D."/>
            <person name="Muzny D."/>
            <person name="Worley K."/>
            <person name="Gibbs R."/>
        </authorList>
    </citation>
    <scope>NUCLEOTIDE SEQUENCE [LARGE SCALE GENOMIC DNA]</scope>
    <source>
        <strain evidence="16">LMS2-1</strain>
    </source>
</reference>
<dbReference type="Gene3D" id="1.10.1670.10">
    <property type="entry name" value="Helix-hairpin-Helix base-excision DNA repair enzymes (C-terminal)"/>
    <property type="match status" value="1"/>
</dbReference>
<comment type="caution">
    <text evidence="16">The sequence shown here is derived from an EMBL/GenBank/DDBJ whole genome shotgun (WGS) entry which is preliminary data.</text>
</comment>
<dbReference type="SUPFAM" id="SSF48150">
    <property type="entry name" value="DNA-glycosylase"/>
    <property type="match status" value="1"/>
</dbReference>
<evidence type="ECO:0000256" key="8">
    <source>
        <dbReference type="ARBA" id="ARBA00022763"/>
    </source>
</evidence>
<evidence type="ECO:0000313" key="17">
    <source>
        <dbReference type="Proteomes" id="UP000004525"/>
    </source>
</evidence>
<dbReference type="GO" id="GO:0006284">
    <property type="term" value="P:base-excision repair"/>
    <property type="evidence" value="ECO:0007669"/>
    <property type="project" value="UniProtKB-UniRule"/>
</dbReference>
<evidence type="ECO:0000256" key="12">
    <source>
        <dbReference type="ARBA" id="ARBA00023204"/>
    </source>
</evidence>